<protein>
    <submittedName>
        <fullName evidence="2">TIGR03915 family putative DNA repair protein</fullName>
    </submittedName>
</protein>
<dbReference type="InterPro" id="IPR025404">
    <property type="entry name" value="DUF4130"/>
</dbReference>
<dbReference type="Proteomes" id="UP000674938">
    <property type="component" value="Unassembled WGS sequence"/>
</dbReference>
<comment type="caution">
    <text evidence="2">The sequence shown here is derived from an EMBL/GenBank/DDBJ whole genome shotgun (WGS) entry which is preliminary data.</text>
</comment>
<dbReference type="EMBL" id="JAEEGA010000003">
    <property type="protein sequence ID" value="MBP1040658.1"/>
    <property type="molecule type" value="Genomic_DNA"/>
</dbReference>
<dbReference type="InterPro" id="IPR023875">
    <property type="entry name" value="DNA_repair_put"/>
</dbReference>
<evidence type="ECO:0000313" key="2">
    <source>
        <dbReference type="EMBL" id="MBP1040658.1"/>
    </source>
</evidence>
<gene>
    <name evidence="2" type="ORF">I6N95_06555</name>
</gene>
<organism evidence="2 3">
    <name type="scientific">Vagococcus allomyrinae</name>
    <dbReference type="NCBI Taxonomy" id="2794353"/>
    <lineage>
        <taxon>Bacteria</taxon>
        <taxon>Bacillati</taxon>
        <taxon>Bacillota</taxon>
        <taxon>Bacilli</taxon>
        <taxon>Lactobacillales</taxon>
        <taxon>Enterococcaceae</taxon>
        <taxon>Vagococcus</taxon>
    </lineage>
</organism>
<dbReference type="RefSeq" id="WP_209525873.1">
    <property type="nucleotide sequence ID" value="NZ_JAEEGA010000003.1"/>
</dbReference>
<proteinExistence type="predicted"/>
<accession>A0A940PD91</accession>
<evidence type="ECO:0000313" key="3">
    <source>
        <dbReference type="Proteomes" id="UP000674938"/>
    </source>
</evidence>
<evidence type="ECO:0000259" key="1">
    <source>
        <dbReference type="Pfam" id="PF13566"/>
    </source>
</evidence>
<sequence>MPESNEILEYDGTFTGFLCCVAAVFRRQQRPQLLLSSDDIAQTLFIGRYIDSDRQLADRIKNRLKQRLTTDSWQFIKKGFASVAENKEIALIVAIEYGLHFGDNLSRHTYQQEIGSLAIAIRQLDFEIHHYQGFTRFNEVDGWLIAVIKPKHGVLPFLMPFFCQRFPNERFIICEKNSQMIGSYDHGTLTFRELQQVPELLLSPEELAIQNQWRTFFQTVAIEERKNPTCQRTQMPKRFWKYLPEMTENR</sequence>
<keyword evidence="3" id="KW-1185">Reference proteome</keyword>
<reference evidence="2" key="1">
    <citation type="submission" date="2020-12" db="EMBL/GenBank/DDBJ databases">
        <title>Vagococcus allomyrinae sp. nov. and Enterococcus lavae sp. nov., isolated from the larvae of Allomyrina dichotoma.</title>
        <authorList>
            <person name="Lee S.D."/>
        </authorList>
    </citation>
    <scope>NUCLEOTIDE SEQUENCE</scope>
    <source>
        <strain evidence="2">BWB3-3</strain>
    </source>
</reference>
<name>A0A940PD91_9ENTE</name>
<dbReference type="AlphaFoldDB" id="A0A940PD91"/>
<dbReference type="Pfam" id="PF13566">
    <property type="entry name" value="DUF4130"/>
    <property type="match status" value="1"/>
</dbReference>
<dbReference type="NCBIfam" id="TIGR03915">
    <property type="entry name" value="SAM_7_link_chp"/>
    <property type="match status" value="1"/>
</dbReference>
<feature type="domain" description="DUF4130" evidence="1">
    <location>
        <begin position="87"/>
        <end position="245"/>
    </location>
</feature>